<dbReference type="Pfam" id="PF00172">
    <property type="entry name" value="Zn_clus"/>
    <property type="match status" value="1"/>
</dbReference>
<dbReference type="InterPro" id="IPR001138">
    <property type="entry name" value="Zn2Cys6_DnaBD"/>
</dbReference>
<feature type="region of interest" description="Disordered" evidence="5">
    <location>
        <begin position="1"/>
        <end position="22"/>
    </location>
</feature>
<dbReference type="CDD" id="cd12148">
    <property type="entry name" value="fungal_TF_MHR"/>
    <property type="match status" value="1"/>
</dbReference>
<feature type="compositionally biased region" description="Polar residues" evidence="5">
    <location>
        <begin position="72"/>
        <end position="84"/>
    </location>
</feature>
<dbReference type="PROSITE" id="PS50048">
    <property type="entry name" value="ZN2_CY6_FUNGAL_2"/>
    <property type="match status" value="1"/>
</dbReference>
<feature type="region of interest" description="Disordered" evidence="5">
    <location>
        <begin position="630"/>
        <end position="680"/>
    </location>
</feature>
<dbReference type="Pfam" id="PF04082">
    <property type="entry name" value="Fungal_trans"/>
    <property type="match status" value="1"/>
</dbReference>
<protein>
    <recommendedName>
        <fullName evidence="6">Zn(2)-C6 fungal-type domain-containing protein</fullName>
    </recommendedName>
</protein>
<dbReference type="PROSITE" id="PS00463">
    <property type="entry name" value="ZN2_CY6_FUNGAL_1"/>
    <property type="match status" value="1"/>
</dbReference>
<dbReference type="GO" id="GO:0006351">
    <property type="term" value="P:DNA-templated transcription"/>
    <property type="evidence" value="ECO:0007669"/>
    <property type="project" value="InterPro"/>
</dbReference>
<evidence type="ECO:0000256" key="4">
    <source>
        <dbReference type="ARBA" id="ARBA00023242"/>
    </source>
</evidence>
<dbReference type="GO" id="GO:0005634">
    <property type="term" value="C:nucleus"/>
    <property type="evidence" value="ECO:0007669"/>
    <property type="project" value="TreeGrafter"/>
</dbReference>
<sequence>MTRPKVPDDKRQRTAQACETCKRRKQKCNGKHPCSACLKRSSTCAYKSETREGSVPQQKISSPPKRRLGDISDSSVKSAVQDVSQVVKKPAIRHNSIPSKPNPQRPIEGGVESGSKIPPPNGIPHDTPYECDSQQSTISGPDDEAEVYTETRMLQAPNGRLIYLGDSATLSCLQILRFIVDEFESCDFTTDPSRHKIMEHVVDSDVNQELPGGINPPEPIAKVLLDSFFTTTHGLLDLFNRPDFERAAGTCVGDPFAWKPELHNLMYLNFAIGLVLATPKPGSEEDTLVGRLRQSEVDVAESYFRAAQRLINPLTVHEKADFCSVQVLCLMSVYSLAVSRRDAAVTYLAMAVQSAFTLGLHRGYQTQVIFPRPEQIVRRKVWRTLFVLDRFLAAALGRPTLISEEDCSSDSLDALGEESGQVSENDRSMNIAVDIARLIGRILKSVYARRRVSTKLAHQFATDCHKLEKQLQGDFHWNRAINPSTPTIEATAVLHINLFYCHAVLLYTRPFFLYLLKNHQVDKVPPSEFSQRMQKFSRTCVKIAEHTVLIVQGAFNAGYLPRRNPFVTHFLFAASLVVLGNEFAKLHPNPGYPKQISSILSIIAYCAKTDPQASRLVYILETFRDVVSRRHQSQSSDMDASRTVPHKASPAESITPISGRIHSVDTDRYNGPPILDGPLTGVRGTMESPVGYHSAMPILHEGAFHLPTGSGTSPASSGSYSLRGGEGMTGRRASDVNTPAADEEVNLEALWQSARGDGAPDSTPRFQAYPLGAPKTMPTEASSYGMYSAFM</sequence>
<proteinExistence type="predicted"/>
<keyword evidence="3" id="KW-0804">Transcription</keyword>
<reference evidence="7 8" key="1">
    <citation type="journal article" date="2017" name="G3 (Bethesda)">
        <title>First Draft Genome Sequence of the Pathogenic Fungus Lomentospora prolificans (Formerly Scedosporium prolificans).</title>
        <authorList>
            <person name="Luo R."/>
            <person name="Zimin A."/>
            <person name="Workman R."/>
            <person name="Fan Y."/>
            <person name="Pertea G."/>
            <person name="Grossman N."/>
            <person name="Wear M.P."/>
            <person name="Jia B."/>
            <person name="Miller H."/>
            <person name="Casadevall A."/>
            <person name="Timp W."/>
            <person name="Zhang S.X."/>
            <person name="Salzberg S.L."/>
        </authorList>
    </citation>
    <scope>NUCLEOTIDE SEQUENCE [LARGE SCALE GENOMIC DNA]</scope>
    <source>
        <strain evidence="7 8">JHH-5317</strain>
    </source>
</reference>
<dbReference type="InterPro" id="IPR007219">
    <property type="entry name" value="XnlR_reg_dom"/>
</dbReference>
<evidence type="ECO:0000259" key="6">
    <source>
        <dbReference type="PROSITE" id="PS50048"/>
    </source>
</evidence>
<gene>
    <name evidence="7" type="ORF">jhhlp_002001</name>
</gene>
<dbReference type="OrthoDB" id="4064873at2759"/>
<dbReference type="InParanoid" id="A0A2N3NCU7"/>
<feature type="region of interest" description="Disordered" evidence="5">
    <location>
        <begin position="45"/>
        <end position="141"/>
    </location>
</feature>
<evidence type="ECO:0000313" key="7">
    <source>
        <dbReference type="EMBL" id="PKS10251.1"/>
    </source>
</evidence>
<dbReference type="InterPro" id="IPR051127">
    <property type="entry name" value="Fungal_SecMet_Regulators"/>
</dbReference>
<dbReference type="SMART" id="SM00906">
    <property type="entry name" value="Fungal_trans"/>
    <property type="match status" value="1"/>
</dbReference>
<feature type="compositionally biased region" description="Basic and acidic residues" evidence="5">
    <location>
        <begin position="1"/>
        <end position="12"/>
    </location>
</feature>
<comment type="caution">
    <text evidence="7">The sequence shown here is derived from an EMBL/GenBank/DDBJ whole genome shotgun (WGS) entry which is preliminary data.</text>
</comment>
<dbReference type="STRING" id="41688.A0A2N3NCU7"/>
<dbReference type="CDD" id="cd00067">
    <property type="entry name" value="GAL4"/>
    <property type="match status" value="1"/>
</dbReference>
<dbReference type="Gene3D" id="4.10.240.10">
    <property type="entry name" value="Zn(2)-C6 fungal-type DNA-binding domain"/>
    <property type="match status" value="1"/>
</dbReference>
<dbReference type="Proteomes" id="UP000233524">
    <property type="component" value="Unassembled WGS sequence"/>
</dbReference>
<dbReference type="GO" id="GO:0000978">
    <property type="term" value="F:RNA polymerase II cis-regulatory region sequence-specific DNA binding"/>
    <property type="evidence" value="ECO:0007669"/>
    <property type="project" value="TreeGrafter"/>
</dbReference>
<dbReference type="AlphaFoldDB" id="A0A2N3NCU7"/>
<dbReference type="InterPro" id="IPR036864">
    <property type="entry name" value="Zn2-C6_fun-type_DNA-bd_sf"/>
</dbReference>
<accession>A0A2N3NCU7</accession>
<keyword evidence="1" id="KW-0479">Metal-binding</keyword>
<dbReference type="PANTHER" id="PTHR47424:SF9">
    <property type="entry name" value="TAH-2"/>
    <property type="match status" value="1"/>
</dbReference>
<keyword evidence="4" id="KW-0539">Nucleus</keyword>
<evidence type="ECO:0000256" key="5">
    <source>
        <dbReference type="SAM" id="MobiDB-lite"/>
    </source>
</evidence>
<evidence type="ECO:0000256" key="1">
    <source>
        <dbReference type="ARBA" id="ARBA00022723"/>
    </source>
</evidence>
<feature type="compositionally biased region" description="Low complexity" evidence="5">
    <location>
        <begin position="709"/>
        <end position="721"/>
    </location>
</feature>
<dbReference type="EMBL" id="NLAX01000008">
    <property type="protein sequence ID" value="PKS10251.1"/>
    <property type="molecule type" value="Genomic_DNA"/>
</dbReference>
<dbReference type="GO" id="GO:0008270">
    <property type="term" value="F:zinc ion binding"/>
    <property type="evidence" value="ECO:0007669"/>
    <property type="project" value="InterPro"/>
</dbReference>
<feature type="domain" description="Zn(2)-C6 fungal-type" evidence="6">
    <location>
        <begin position="17"/>
        <end position="46"/>
    </location>
</feature>
<keyword evidence="2" id="KW-0805">Transcription regulation</keyword>
<dbReference type="SMART" id="SM00066">
    <property type="entry name" value="GAL4"/>
    <property type="match status" value="1"/>
</dbReference>
<feature type="region of interest" description="Disordered" evidence="5">
    <location>
        <begin position="709"/>
        <end position="738"/>
    </location>
</feature>
<dbReference type="GO" id="GO:0000435">
    <property type="term" value="P:positive regulation of transcription from RNA polymerase II promoter by galactose"/>
    <property type="evidence" value="ECO:0007669"/>
    <property type="project" value="TreeGrafter"/>
</dbReference>
<dbReference type="GO" id="GO:0000981">
    <property type="term" value="F:DNA-binding transcription factor activity, RNA polymerase II-specific"/>
    <property type="evidence" value="ECO:0007669"/>
    <property type="project" value="InterPro"/>
</dbReference>
<dbReference type="SUPFAM" id="SSF57701">
    <property type="entry name" value="Zn2/Cys6 DNA-binding domain"/>
    <property type="match status" value="1"/>
</dbReference>
<keyword evidence="8" id="KW-1185">Reference proteome</keyword>
<organism evidence="7 8">
    <name type="scientific">Lomentospora prolificans</name>
    <dbReference type="NCBI Taxonomy" id="41688"/>
    <lineage>
        <taxon>Eukaryota</taxon>
        <taxon>Fungi</taxon>
        <taxon>Dikarya</taxon>
        <taxon>Ascomycota</taxon>
        <taxon>Pezizomycotina</taxon>
        <taxon>Sordariomycetes</taxon>
        <taxon>Hypocreomycetidae</taxon>
        <taxon>Microascales</taxon>
        <taxon>Microascaceae</taxon>
        <taxon>Lomentospora</taxon>
    </lineage>
</organism>
<dbReference type="PANTHER" id="PTHR47424">
    <property type="entry name" value="REGULATORY PROTEIN GAL4"/>
    <property type="match status" value="1"/>
</dbReference>
<evidence type="ECO:0000256" key="3">
    <source>
        <dbReference type="ARBA" id="ARBA00023163"/>
    </source>
</evidence>
<name>A0A2N3NCU7_9PEZI</name>
<dbReference type="VEuPathDB" id="FungiDB:jhhlp_002001"/>
<evidence type="ECO:0000313" key="8">
    <source>
        <dbReference type="Proteomes" id="UP000233524"/>
    </source>
</evidence>
<evidence type="ECO:0000256" key="2">
    <source>
        <dbReference type="ARBA" id="ARBA00023015"/>
    </source>
</evidence>